<evidence type="ECO:0000313" key="10">
    <source>
        <dbReference type="Proteomes" id="UP000002714"/>
    </source>
</evidence>
<dbReference type="AlphaFoldDB" id="Q30S74"/>
<keyword evidence="6" id="KW-0472">Membrane</keyword>
<dbReference type="GO" id="GO:0015288">
    <property type="term" value="F:porin activity"/>
    <property type="evidence" value="ECO:0007669"/>
    <property type="project" value="TreeGrafter"/>
</dbReference>
<evidence type="ECO:0000256" key="1">
    <source>
        <dbReference type="ARBA" id="ARBA00004442"/>
    </source>
</evidence>
<dbReference type="InterPro" id="IPR051906">
    <property type="entry name" value="TolC-like"/>
</dbReference>
<dbReference type="Gene3D" id="1.20.1600.10">
    <property type="entry name" value="Outer membrane efflux proteins (OEP)"/>
    <property type="match status" value="1"/>
</dbReference>
<accession>Q30S74</accession>
<evidence type="ECO:0000256" key="8">
    <source>
        <dbReference type="SAM" id="Coils"/>
    </source>
</evidence>
<comment type="subcellular location">
    <subcellularLocation>
        <location evidence="1">Cell outer membrane</location>
    </subcellularLocation>
</comment>
<gene>
    <name evidence="9" type="ordered locus">Suden_0879</name>
</gene>
<sequence>MCYNQNLISSREMPMKYMFRVVILSLLFSTSYLNASDSMDLHEALELLKSQNLEIKNAQYDIESAIQERKAASGNHWGKLDLIQDFARSNDAGNVFGFKLSSREANFGDFGFSEFLNPLGQAIGGAAGGTPPSDMSGLLSVEPRDLNYPETRNYFQSKLKYELPIFTGFKISSYEDIMQSVTKIRTLEKTQMLNEKVYETRKSFYDMALLEDSISNLNVILKNIDTLEAMTKEMIDVGYAKKVDLLEVVAKKGNVERLISQMESNKELLYHYLSFLLNQKVTSIKTPSLEIMMPTVTNDEILQNNLDIQKANSGLALKKSMVDVAESSYYPMVGAFAEVATADDKFLNDASDHKSYTIGARATLNIFNGGIDGANVEKSRVEYLKTQTQVALAKSGIELQTQKIRTEIQSLNKDIESLKKELLLADEIYNNYEARYREKLSSMSDVIIKQSEQIQKILQLQQTLNKRNERIFALEKLANGEEK</sequence>
<feature type="coiled-coil region" evidence="8">
    <location>
        <begin position="401"/>
        <end position="435"/>
    </location>
</feature>
<keyword evidence="8" id="KW-0175">Coiled coil</keyword>
<keyword evidence="3" id="KW-0813">Transport</keyword>
<evidence type="ECO:0000256" key="3">
    <source>
        <dbReference type="ARBA" id="ARBA00022448"/>
    </source>
</evidence>
<evidence type="ECO:0000256" key="6">
    <source>
        <dbReference type="ARBA" id="ARBA00023136"/>
    </source>
</evidence>
<dbReference type="PANTHER" id="PTHR30026">
    <property type="entry name" value="OUTER MEMBRANE PROTEIN TOLC"/>
    <property type="match status" value="1"/>
</dbReference>
<dbReference type="HOGENOM" id="CLU_012817_10_3_7"/>
<dbReference type="STRING" id="326298.Suden_0879"/>
<keyword evidence="10" id="KW-1185">Reference proteome</keyword>
<evidence type="ECO:0000256" key="5">
    <source>
        <dbReference type="ARBA" id="ARBA00022692"/>
    </source>
</evidence>
<dbReference type="SUPFAM" id="SSF56954">
    <property type="entry name" value="Outer membrane efflux proteins (OEP)"/>
    <property type="match status" value="1"/>
</dbReference>
<organism evidence="9 10">
    <name type="scientific">Sulfurimonas denitrificans (strain ATCC 33889 / DSM 1251)</name>
    <name type="common">Thiomicrospira denitrificans (strain ATCC 33889 / DSM 1251)</name>
    <dbReference type="NCBI Taxonomy" id="326298"/>
    <lineage>
        <taxon>Bacteria</taxon>
        <taxon>Pseudomonadati</taxon>
        <taxon>Campylobacterota</taxon>
        <taxon>Epsilonproteobacteria</taxon>
        <taxon>Campylobacterales</taxon>
        <taxon>Sulfurimonadaceae</taxon>
        <taxon>Sulfurimonas</taxon>
    </lineage>
</organism>
<dbReference type="GO" id="GO:0015562">
    <property type="term" value="F:efflux transmembrane transporter activity"/>
    <property type="evidence" value="ECO:0007669"/>
    <property type="project" value="InterPro"/>
</dbReference>
<dbReference type="InterPro" id="IPR003423">
    <property type="entry name" value="OMP_efflux"/>
</dbReference>
<keyword evidence="7" id="KW-0998">Cell outer membrane</keyword>
<proteinExistence type="inferred from homology"/>
<evidence type="ECO:0000313" key="9">
    <source>
        <dbReference type="EMBL" id="ABB44157.1"/>
    </source>
</evidence>
<evidence type="ECO:0000256" key="7">
    <source>
        <dbReference type="ARBA" id="ARBA00023237"/>
    </source>
</evidence>
<dbReference type="EMBL" id="CP000153">
    <property type="protein sequence ID" value="ABB44157.1"/>
    <property type="molecule type" value="Genomic_DNA"/>
</dbReference>
<dbReference type="PANTHER" id="PTHR30026:SF20">
    <property type="entry name" value="OUTER MEMBRANE PROTEIN TOLC"/>
    <property type="match status" value="1"/>
</dbReference>
<keyword evidence="4" id="KW-1134">Transmembrane beta strand</keyword>
<dbReference type="GO" id="GO:1990281">
    <property type="term" value="C:efflux pump complex"/>
    <property type="evidence" value="ECO:0007669"/>
    <property type="project" value="TreeGrafter"/>
</dbReference>
<keyword evidence="5" id="KW-0812">Transmembrane</keyword>
<reference evidence="9 10" key="1">
    <citation type="journal article" date="2008" name="Appl. Environ. Microbiol.">
        <title>Genome of the epsilonproteobacterial chemolithoautotroph Sulfurimonas denitrificans.</title>
        <authorList>
            <person name="Sievert S.M."/>
            <person name="Scott K.M."/>
            <person name="Klotz M.G."/>
            <person name="Chain P.S.G."/>
            <person name="Hauser L.J."/>
            <person name="Hemp J."/>
            <person name="Huegler M."/>
            <person name="Land M."/>
            <person name="Lapidus A."/>
            <person name="Larimer F.W."/>
            <person name="Lucas S."/>
            <person name="Malfatti S.A."/>
            <person name="Meyer F."/>
            <person name="Paulsen I.T."/>
            <person name="Ren Q."/>
            <person name="Simon J."/>
            <person name="Bailey K."/>
            <person name="Diaz E."/>
            <person name="Fitzpatrick K.A."/>
            <person name="Glover B."/>
            <person name="Gwatney N."/>
            <person name="Korajkic A."/>
            <person name="Long A."/>
            <person name="Mobberley J.M."/>
            <person name="Pantry S.N."/>
            <person name="Pazder G."/>
            <person name="Peterson S."/>
            <person name="Quintanilla J.D."/>
            <person name="Sprinkle R."/>
            <person name="Stephens J."/>
            <person name="Thomas P."/>
            <person name="Vaughn R."/>
            <person name="Weber M.J."/>
            <person name="Wooten L.L."/>
        </authorList>
    </citation>
    <scope>NUCLEOTIDE SEQUENCE [LARGE SCALE GENOMIC DNA]</scope>
    <source>
        <strain evidence="10">ATCC 33889 / DSM 1251</strain>
    </source>
</reference>
<dbReference type="KEGG" id="tdn:Suden_0879"/>
<protein>
    <submittedName>
        <fullName evidence="9">Outer membrane efflux protein</fullName>
    </submittedName>
</protein>
<comment type="similarity">
    <text evidence="2">Belongs to the outer membrane factor (OMF) (TC 1.B.17) family.</text>
</comment>
<dbReference type="GO" id="GO:0009279">
    <property type="term" value="C:cell outer membrane"/>
    <property type="evidence" value="ECO:0007669"/>
    <property type="project" value="UniProtKB-SubCell"/>
</dbReference>
<dbReference type="Proteomes" id="UP000002714">
    <property type="component" value="Chromosome"/>
</dbReference>
<name>Q30S74_SULDN</name>
<evidence type="ECO:0000256" key="2">
    <source>
        <dbReference type="ARBA" id="ARBA00007613"/>
    </source>
</evidence>
<dbReference type="eggNOG" id="COG1538">
    <property type="taxonomic scope" value="Bacteria"/>
</dbReference>
<dbReference type="Pfam" id="PF02321">
    <property type="entry name" value="OEP"/>
    <property type="match status" value="1"/>
</dbReference>
<evidence type="ECO:0000256" key="4">
    <source>
        <dbReference type="ARBA" id="ARBA00022452"/>
    </source>
</evidence>